<dbReference type="RefSeq" id="WP_286304337.1">
    <property type="nucleotide sequence ID" value="NZ_AP027741.1"/>
</dbReference>
<evidence type="ECO:0000313" key="3">
    <source>
        <dbReference type="Proteomes" id="UP001501476"/>
    </source>
</evidence>
<gene>
    <name evidence="2" type="ORF">GCM10008964_20980</name>
</gene>
<reference evidence="2 3" key="1">
    <citation type="journal article" date="2019" name="Int. J. Syst. Evol. Microbiol.">
        <title>The Global Catalogue of Microorganisms (GCM) 10K type strain sequencing project: providing services to taxonomists for standard genome sequencing and annotation.</title>
        <authorList>
            <consortium name="The Broad Institute Genomics Platform"/>
            <consortium name="The Broad Institute Genome Sequencing Center for Infectious Disease"/>
            <person name="Wu L."/>
            <person name="Ma J."/>
        </authorList>
    </citation>
    <scope>NUCLEOTIDE SEQUENCE [LARGE SCALE GENOMIC DNA]</scope>
    <source>
        <strain evidence="2 3">JCM 6886</strain>
    </source>
</reference>
<dbReference type="Proteomes" id="UP001501476">
    <property type="component" value="Unassembled WGS sequence"/>
</dbReference>
<feature type="signal peptide" evidence="1">
    <location>
        <begin position="1"/>
        <end position="25"/>
    </location>
</feature>
<accession>A0ABN0TSY1</accession>
<sequence>MKQKRSDVPVLVLLALLMCCGQVSAQDKSERYYNDLNDFILHEGKGFTTMSSFYSSGSQWCSHPYVRVVVEYDNKAVRQSVLTSNPATYLQQTIIPEIKKICPKFPHAALYNKQVIDFRFRPKQGGIADERINPDRLGFNIDDQGQVKLTKDLAYRNWKDANKGSYAFEQENHNNTNRSLITGVETLMKAVNVAIQKIKKPLQTALQRREDYQQFFANTANPIFFEALNLNEDAIAYFNSALTQNKQALLSLKNAHEHYSDSSGSKSSLAKGAQYMEDFKQFRKQAKSFEEMAWEKALQGDKKVKEGYQEVIKQKEQQ</sequence>
<proteinExistence type="predicted"/>
<evidence type="ECO:0008006" key="4">
    <source>
        <dbReference type="Google" id="ProtNLM"/>
    </source>
</evidence>
<keyword evidence="1" id="KW-0732">Signal</keyword>
<evidence type="ECO:0000313" key="2">
    <source>
        <dbReference type="EMBL" id="GAA0229371.1"/>
    </source>
</evidence>
<dbReference type="EMBL" id="BAAADG010000007">
    <property type="protein sequence ID" value="GAA0229371.1"/>
    <property type="molecule type" value="Genomic_DNA"/>
</dbReference>
<keyword evidence="3" id="KW-1185">Reference proteome</keyword>
<feature type="chain" id="PRO_5046020377" description="TonB C-terminal domain-containing protein" evidence="1">
    <location>
        <begin position="26"/>
        <end position="318"/>
    </location>
</feature>
<organism evidence="2 3">
    <name type="scientific">Methylophaga marina</name>
    <dbReference type="NCBI Taxonomy" id="45495"/>
    <lineage>
        <taxon>Bacteria</taxon>
        <taxon>Pseudomonadati</taxon>
        <taxon>Pseudomonadota</taxon>
        <taxon>Gammaproteobacteria</taxon>
        <taxon>Thiotrichales</taxon>
        <taxon>Piscirickettsiaceae</taxon>
        <taxon>Methylophaga</taxon>
    </lineage>
</organism>
<evidence type="ECO:0000256" key="1">
    <source>
        <dbReference type="SAM" id="SignalP"/>
    </source>
</evidence>
<protein>
    <recommendedName>
        <fullName evidence="4">TonB C-terminal domain-containing protein</fullName>
    </recommendedName>
</protein>
<comment type="caution">
    <text evidence="2">The sequence shown here is derived from an EMBL/GenBank/DDBJ whole genome shotgun (WGS) entry which is preliminary data.</text>
</comment>
<name>A0ABN0TSY1_9GAMM</name>